<keyword evidence="2" id="KW-1185">Reference proteome</keyword>
<proteinExistence type="predicted"/>
<reference evidence="1" key="1">
    <citation type="submission" date="2020-08" db="EMBL/GenBank/DDBJ databases">
        <title>Genome Sequencing and Pan-Genome Analysis of Migratory bird Vibrio Strains, Inner Mongolia.</title>
        <authorList>
            <person name="Zheng L."/>
        </authorList>
    </citation>
    <scope>NUCLEOTIDE SEQUENCE</scope>
    <source>
        <strain evidence="1">M13F</strain>
    </source>
</reference>
<dbReference type="Proteomes" id="UP000615796">
    <property type="component" value="Unassembled WGS sequence"/>
</dbReference>
<evidence type="ECO:0000313" key="1">
    <source>
        <dbReference type="EMBL" id="MBC5850783.1"/>
    </source>
</evidence>
<dbReference type="RefSeq" id="WP_187025746.1">
    <property type="nucleotide sequence ID" value="NZ_CAWQCL010000023.1"/>
</dbReference>
<dbReference type="EMBL" id="JACRUP010000003">
    <property type="protein sequence ID" value="MBC5850783.1"/>
    <property type="molecule type" value="Genomic_DNA"/>
</dbReference>
<protein>
    <submittedName>
        <fullName evidence="1">DUF2989 domain-containing protein</fullName>
    </submittedName>
</protein>
<comment type="caution">
    <text evidence="1">The sequence shown here is derived from an EMBL/GenBank/DDBJ whole genome shotgun (WGS) entry which is preliminary data.</text>
</comment>
<gene>
    <name evidence="1" type="ORF">H8Q88_07375</name>
</gene>
<name>A0A9X0R6X9_VIBME</name>
<accession>A0A9X0R6X9</accession>
<dbReference type="AlphaFoldDB" id="A0A9X0R6X9"/>
<evidence type="ECO:0000313" key="2">
    <source>
        <dbReference type="Proteomes" id="UP000615796"/>
    </source>
</evidence>
<organism evidence="1 2">
    <name type="scientific">Vibrio metschnikovii</name>
    <dbReference type="NCBI Taxonomy" id="28172"/>
    <lineage>
        <taxon>Bacteria</taxon>
        <taxon>Pseudomonadati</taxon>
        <taxon>Pseudomonadota</taxon>
        <taxon>Gammaproteobacteria</taxon>
        <taxon>Vibrionales</taxon>
        <taxon>Vibrionaceae</taxon>
        <taxon>Vibrio</taxon>
    </lineage>
</organism>
<sequence>MNGIKISILLLMTVLLNGCLENRNNTDKLCNDNPGLQCEKLNLNDGQCRLPRTDLIWHRFEVLKNPTVDNKLEEYRLVRLYRQCLELASQIQVLNDPLLTQNRFNALVHSGDELDRLTKDLRQMRTPHALYFLWSQTGDNIARREFLRMEGSPELDTAEMQYALATFYISRDREKTIQLLTRALELSSPRAINTEIFQSLASTHQALGHQELAYLWAMVGKQFDVPVASAAEMALLYPFNAEQFRQLDNQANQLARTIRRGEFSRHNVPVFNER</sequence>
<dbReference type="Pfam" id="PF11207">
    <property type="entry name" value="DUF2989"/>
    <property type="match status" value="1"/>
</dbReference>
<dbReference type="InterPro" id="IPR021372">
    <property type="entry name" value="DUF2989"/>
</dbReference>